<comment type="similarity">
    <text evidence="2">Belongs to the cyclophilin-type PPIase family.</text>
</comment>
<evidence type="ECO:0000313" key="6">
    <source>
        <dbReference type="Proteomes" id="UP000175829"/>
    </source>
</evidence>
<dbReference type="PROSITE" id="PS50072">
    <property type="entry name" value="CSA_PPIASE_2"/>
    <property type="match status" value="1"/>
</dbReference>
<evidence type="ECO:0000256" key="2">
    <source>
        <dbReference type="RuleBase" id="RU363019"/>
    </source>
</evidence>
<gene>
    <name evidence="5" type="ORF">AN217_13855</name>
</gene>
<dbReference type="InterPro" id="IPR044666">
    <property type="entry name" value="Cyclophilin_A-like"/>
</dbReference>
<dbReference type="GO" id="GO:0003755">
    <property type="term" value="F:peptidyl-prolyl cis-trans isomerase activity"/>
    <property type="evidence" value="ECO:0007669"/>
    <property type="project" value="UniProtKB-UniRule"/>
</dbReference>
<reference evidence="5 6" key="1">
    <citation type="journal article" date="2016" name="Front. Microbiol.">
        <title>Comparative Genomics Analysis of Streptomyces Species Reveals Their Adaptation to the Marine Environment and Their Diversity at the Genomic Level.</title>
        <authorList>
            <person name="Tian X."/>
            <person name="Zhang Z."/>
            <person name="Yang T."/>
            <person name="Chen M."/>
            <person name="Li J."/>
            <person name="Chen F."/>
            <person name="Yang J."/>
            <person name="Li W."/>
            <person name="Zhang B."/>
            <person name="Zhang Z."/>
            <person name="Wu J."/>
            <person name="Zhang C."/>
            <person name="Long L."/>
            <person name="Xiao J."/>
        </authorList>
    </citation>
    <scope>NUCLEOTIDE SEQUENCE [LARGE SCALE GENOMIC DNA]</scope>
    <source>
        <strain evidence="5 6">SCSIO M10379</strain>
    </source>
</reference>
<dbReference type="Proteomes" id="UP000175829">
    <property type="component" value="Unassembled WGS sequence"/>
</dbReference>
<dbReference type="RefSeq" id="WP_069991771.1">
    <property type="nucleotide sequence ID" value="NZ_LJGV01000022.1"/>
</dbReference>
<evidence type="ECO:0000259" key="4">
    <source>
        <dbReference type="PROSITE" id="PS50072"/>
    </source>
</evidence>
<evidence type="ECO:0000313" key="5">
    <source>
        <dbReference type="EMBL" id="OEU98722.1"/>
    </source>
</evidence>
<comment type="caution">
    <text evidence="5">The sequence shown here is derived from an EMBL/GenBank/DDBJ whole genome shotgun (WGS) entry which is preliminary data.</text>
</comment>
<dbReference type="InterPro" id="IPR002130">
    <property type="entry name" value="Cyclophilin-type_PPIase_dom"/>
</dbReference>
<feature type="region of interest" description="Disordered" evidence="3">
    <location>
        <begin position="56"/>
        <end position="106"/>
    </location>
</feature>
<dbReference type="PRINTS" id="PR00153">
    <property type="entry name" value="CSAPPISMRASE"/>
</dbReference>
<name>A0A1E7K453_9ACTN</name>
<dbReference type="Pfam" id="PF00160">
    <property type="entry name" value="Pro_isomerase"/>
    <property type="match status" value="1"/>
</dbReference>
<dbReference type="PANTHER" id="PTHR45625">
    <property type="entry name" value="PEPTIDYL-PROLYL CIS-TRANS ISOMERASE-RELATED"/>
    <property type="match status" value="1"/>
</dbReference>
<keyword evidence="2" id="KW-0697">Rotamase</keyword>
<protein>
    <recommendedName>
        <fullName evidence="2">Peptidyl-prolyl cis-trans isomerase</fullName>
        <shortName evidence="2">PPIase</shortName>
        <ecNumber evidence="2">5.2.1.8</ecNumber>
    </recommendedName>
</protein>
<sequence>MVSSEQRRKQLAREKYARQLKRREAARRRARIRNITITLGLVIVLAAGGAYAASGGLNGDKKKDESDSAADQPSAPPTSKAPDPCDKPAKGEPTGKQWKKEPAMKVDESATYTMQLSTTCGEIDIAMDAGEAPHTVNSFDFLAGEKFLDHTACHRMTGPPQQLSVLQCGDPTGTGSGGPGYELPDENLKGAKYPAGTVAMANSGPDTGGSQFFLVYEDSELPAKYTPFGKVSDSGMKVLKKIAGAGLTPMRAQGDGRPNATVVIDKATVHKS</sequence>
<organism evidence="5 6">
    <name type="scientific">Streptomyces qinglanensis</name>
    <dbReference type="NCBI Taxonomy" id="943816"/>
    <lineage>
        <taxon>Bacteria</taxon>
        <taxon>Bacillati</taxon>
        <taxon>Actinomycetota</taxon>
        <taxon>Actinomycetes</taxon>
        <taxon>Kitasatosporales</taxon>
        <taxon>Streptomycetaceae</taxon>
        <taxon>Streptomyces</taxon>
    </lineage>
</organism>
<dbReference type="CDD" id="cd00317">
    <property type="entry name" value="cyclophilin"/>
    <property type="match status" value="1"/>
</dbReference>
<dbReference type="InterPro" id="IPR029000">
    <property type="entry name" value="Cyclophilin-like_dom_sf"/>
</dbReference>
<comment type="catalytic activity">
    <reaction evidence="2">
        <text>[protein]-peptidylproline (omega=180) = [protein]-peptidylproline (omega=0)</text>
        <dbReference type="Rhea" id="RHEA:16237"/>
        <dbReference type="Rhea" id="RHEA-COMP:10747"/>
        <dbReference type="Rhea" id="RHEA-COMP:10748"/>
        <dbReference type="ChEBI" id="CHEBI:83833"/>
        <dbReference type="ChEBI" id="CHEBI:83834"/>
        <dbReference type="EC" id="5.2.1.8"/>
    </reaction>
</comment>
<dbReference type="PANTHER" id="PTHR45625:SF3">
    <property type="entry name" value="PEPTIDYL-PROLYL CIS-TRANS ISOMERASE B-RELATED"/>
    <property type="match status" value="1"/>
</dbReference>
<dbReference type="PATRIC" id="fig|943816.4.peg.2209"/>
<dbReference type="Gene3D" id="2.40.100.10">
    <property type="entry name" value="Cyclophilin-like"/>
    <property type="match status" value="1"/>
</dbReference>
<comment type="function">
    <text evidence="1 2">PPIases accelerate the folding of proteins. It catalyzes the cis-trans isomerization of proline imidic peptide bonds in oligopeptides.</text>
</comment>
<dbReference type="SUPFAM" id="SSF50891">
    <property type="entry name" value="Cyclophilin-like"/>
    <property type="match status" value="1"/>
</dbReference>
<feature type="domain" description="PPIase cyclophilin-type" evidence="4">
    <location>
        <begin position="121"/>
        <end position="269"/>
    </location>
</feature>
<dbReference type="EC" id="5.2.1.8" evidence="2"/>
<evidence type="ECO:0000256" key="1">
    <source>
        <dbReference type="ARBA" id="ARBA00002388"/>
    </source>
</evidence>
<dbReference type="EMBL" id="LJGV01000022">
    <property type="protein sequence ID" value="OEU98722.1"/>
    <property type="molecule type" value="Genomic_DNA"/>
</dbReference>
<proteinExistence type="inferred from homology"/>
<accession>A0A1E7K453</accession>
<keyword evidence="2 5" id="KW-0413">Isomerase</keyword>
<dbReference type="AlphaFoldDB" id="A0A1E7K453"/>
<evidence type="ECO:0000256" key="3">
    <source>
        <dbReference type="SAM" id="MobiDB-lite"/>
    </source>
</evidence>